<reference evidence="1" key="1">
    <citation type="submission" date="2014-05" db="EMBL/GenBank/DDBJ databases">
        <authorList>
            <person name="Pacey E."/>
            <person name="Bowman C.A."/>
            <person name="Russell D.A."/>
            <person name="Pope W.H."/>
            <person name="Jacobs-Sera D."/>
            <person name="Hendrix R.W."/>
            <person name="Hatfull G.F."/>
        </authorList>
    </citation>
    <scope>NUCLEOTIDE SEQUENCE [LARGE SCALE GENOMIC DNA]</scope>
</reference>
<dbReference type="EMBL" id="KJ829260">
    <property type="protein sequence ID" value="AII28252.1"/>
    <property type="molecule type" value="Genomic_DNA"/>
</dbReference>
<sequence>MPQTDLEDLRWAVETLRWAKQRKAEIKEAEESARLAIETALGNNDEGTLDGHVAIRWKPQKRNALDQKLLKAAFPEIYEGCKTITEVRRFEVLDD</sequence>
<organism evidence="1 2">
    <name type="scientific">Mycobacterium phage YungJamal</name>
    <dbReference type="NCBI Taxonomy" id="1505226"/>
    <lineage>
        <taxon>Viruses</taxon>
        <taxon>Duplodnaviria</taxon>
        <taxon>Heunggongvirae</taxon>
        <taxon>Uroviricota</taxon>
        <taxon>Caudoviricetes</taxon>
        <taxon>Corndogvirus</taxon>
        <taxon>Mycobacterium phage Corndog</taxon>
    </lineage>
</organism>
<proteinExistence type="predicted"/>
<evidence type="ECO:0000313" key="1">
    <source>
        <dbReference type="EMBL" id="AII28252.1"/>
    </source>
</evidence>
<accession>A0A076G7M3</accession>
<dbReference type="Proteomes" id="UP000028668">
    <property type="component" value="Segment"/>
</dbReference>
<protein>
    <submittedName>
        <fullName evidence="1">Uncharacterized protein</fullName>
    </submittedName>
</protein>
<evidence type="ECO:0000313" key="2">
    <source>
        <dbReference type="Proteomes" id="UP000028668"/>
    </source>
</evidence>
<name>A0A076G7M3_BPMCO</name>
<gene>
    <name evidence="1" type="primary">13</name>
    <name evidence="1" type="ORF">PBI_YUNGJAMAL_13</name>
</gene>